<protein>
    <submittedName>
        <fullName evidence="1">Uncharacterized protein</fullName>
    </submittedName>
</protein>
<dbReference type="AlphaFoldDB" id="A0A382VJN4"/>
<name>A0A382VJN4_9ZZZZ</name>
<gene>
    <name evidence="1" type="ORF">METZ01_LOCUS399586</name>
</gene>
<dbReference type="EMBL" id="UINC01152512">
    <property type="protein sequence ID" value="SVD46732.1"/>
    <property type="molecule type" value="Genomic_DNA"/>
</dbReference>
<organism evidence="1">
    <name type="scientific">marine metagenome</name>
    <dbReference type="NCBI Taxonomy" id="408172"/>
    <lineage>
        <taxon>unclassified sequences</taxon>
        <taxon>metagenomes</taxon>
        <taxon>ecological metagenomes</taxon>
    </lineage>
</organism>
<accession>A0A382VJN4</accession>
<reference evidence="1" key="1">
    <citation type="submission" date="2018-05" db="EMBL/GenBank/DDBJ databases">
        <authorList>
            <person name="Lanie J.A."/>
            <person name="Ng W.-L."/>
            <person name="Kazmierczak K.M."/>
            <person name="Andrzejewski T.M."/>
            <person name="Davidsen T.M."/>
            <person name="Wayne K.J."/>
            <person name="Tettelin H."/>
            <person name="Glass J.I."/>
            <person name="Rusch D."/>
            <person name="Podicherti R."/>
            <person name="Tsui H.-C.T."/>
            <person name="Winkler M.E."/>
        </authorList>
    </citation>
    <scope>NUCLEOTIDE SEQUENCE</scope>
</reference>
<evidence type="ECO:0000313" key="1">
    <source>
        <dbReference type="EMBL" id="SVD46732.1"/>
    </source>
</evidence>
<proteinExistence type="predicted"/>
<sequence length="184" mass="21959">MRTAIYAKNLEKDVRLALYGMLEYSRVKLFPRHKNISIKLHLREHVVDGETYVDELDDRRNPRDFRIVIDPYKLGVDEYERELSDKEWFHKLLRTVAHEMIHVKQYLRRELTCKTKGLFWKGNAVNWCTELDYYNAPHEVEAYGREKALFLGYLVIWNQLKELPPPTLMNIDIKVKDPLGKLAQ</sequence>